<dbReference type="Gene3D" id="1.20.1250.20">
    <property type="entry name" value="MFS general substrate transporter like domains"/>
    <property type="match status" value="1"/>
</dbReference>
<keyword evidence="3 6" id="KW-0812">Transmembrane</keyword>
<keyword evidence="2" id="KW-1003">Cell membrane</keyword>
<feature type="transmembrane region" description="Helical" evidence="6">
    <location>
        <begin position="95"/>
        <end position="118"/>
    </location>
</feature>
<dbReference type="EMBL" id="CP159992">
    <property type="protein sequence ID" value="XCP96328.1"/>
    <property type="molecule type" value="Genomic_DNA"/>
</dbReference>
<feature type="transmembrane region" description="Helical" evidence="6">
    <location>
        <begin position="165"/>
        <end position="186"/>
    </location>
</feature>
<keyword evidence="4 6" id="KW-1133">Transmembrane helix</keyword>
<gene>
    <name evidence="7" type="ORF">ABXS70_06380</name>
</gene>
<evidence type="ECO:0000256" key="5">
    <source>
        <dbReference type="ARBA" id="ARBA00023136"/>
    </source>
</evidence>
<feature type="transmembrane region" description="Helical" evidence="6">
    <location>
        <begin position="37"/>
        <end position="58"/>
    </location>
</feature>
<feature type="transmembrane region" description="Helical" evidence="6">
    <location>
        <begin position="70"/>
        <end position="89"/>
    </location>
</feature>
<dbReference type="PANTHER" id="PTHR23513:SF19">
    <property type="entry name" value="MAJOR FACILITATOR SUPERFAMILY (MFS) PROFILE DOMAIN-CONTAINING PROTEIN"/>
    <property type="match status" value="1"/>
</dbReference>
<proteinExistence type="predicted"/>
<evidence type="ECO:0000313" key="7">
    <source>
        <dbReference type="EMBL" id="XCP96328.1"/>
    </source>
</evidence>
<feature type="transmembrane region" description="Helical" evidence="6">
    <location>
        <begin position="139"/>
        <end position="159"/>
    </location>
</feature>
<evidence type="ECO:0000256" key="1">
    <source>
        <dbReference type="ARBA" id="ARBA00004651"/>
    </source>
</evidence>
<reference evidence="7" key="1">
    <citation type="submission" date="2024-05" db="EMBL/GenBank/DDBJ databases">
        <title>Draft genome assemblies of 36 bacteria isolated from hibernating arctic ground squirrels.</title>
        <authorList>
            <person name="McKee H."/>
            <person name="Mullen L."/>
            <person name="Drown D.M."/>
            <person name="Duddleston K.N."/>
        </authorList>
    </citation>
    <scope>NUCLEOTIDE SEQUENCE</scope>
    <source>
        <strain evidence="7">AN1007</strain>
    </source>
</reference>
<organism evidence="7">
    <name type="scientific">Paenibacillus sp. AN1007</name>
    <dbReference type="NCBI Taxonomy" id="3151385"/>
    <lineage>
        <taxon>Bacteria</taxon>
        <taxon>Bacillati</taxon>
        <taxon>Bacillota</taxon>
        <taxon>Bacilli</taxon>
        <taxon>Bacillales</taxon>
        <taxon>Paenibacillaceae</taxon>
        <taxon>Paenibacillus</taxon>
    </lineage>
</organism>
<evidence type="ECO:0008006" key="8">
    <source>
        <dbReference type="Google" id="ProtNLM"/>
    </source>
</evidence>
<dbReference type="PANTHER" id="PTHR23513">
    <property type="entry name" value="INTEGRAL MEMBRANE EFFLUX PROTEIN-RELATED"/>
    <property type="match status" value="1"/>
</dbReference>
<dbReference type="RefSeq" id="WP_366294806.1">
    <property type="nucleotide sequence ID" value="NZ_CP159992.1"/>
</dbReference>
<comment type="subcellular location">
    <subcellularLocation>
        <location evidence="1">Cell membrane</location>
        <topology evidence="1">Multi-pass membrane protein</topology>
    </subcellularLocation>
</comment>
<dbReference type="SUPFAM" id="SSF103473">
    <property type="entry name" value="MFS general substrate transporter"/>
    <property type="match status" value="1"/>
</dbReference>
<feature type="transmembrane region" description="Helical" evidence="6">
    <location>
        <begin position="12"/>
        <end position="31"/>
    </location>
</feature>
<evidence type="ECO:0000256" key="2">
    <source>
        <dbReference type="ARBA" id="ARBA00022475"/>
    </source>
</evidence>
<dbReference type="AlphaFoldDB" id="A0AAU8NDH1"/>
<keyword evidence="5 6" id="KW-0472">Membrane</keyword>
<dbReference type="InterPro" id="IPR036259">
    <property type="entry name" value="MFS_trans_sf"/>
</dbReference>
<dbReference type="GO" id="GO:0005886">
    <property type="term" value="C:plasma membrane"/>
    <property type="evidence" value="ECO:0007669"/>
    <property type="project" value="UniProtKB-SubCell"/>
</dbReference>
<evidence type="ECO:0000256" key="4">
    <source>
        <dbReference type="ARBA" id="ARBA00022989"/>
    </source>
</evidence>
<accession>A0AAU8NDH1</accession>
<evidence type="ECO:0000256" key="6">
    <source>
        <dbReference type="SAM" id="Phobius"/>
    </source>
</evidence>
<name>A0AAU8NDH1_9BACL</name>
<protein>
    <recommendedName>
        <fullName evidence="8">MFS transporter</fullName>
    </recommendedName>
</protein>
<evidence type="ECO:0000256" key="3">
    <source>
        <dbReference type="ARBA" id="ARBA00022692"/>
    </source>
</evidence>
<sequence length="210" mass="23185">MNIAFYPFWAARTLLSLIQVVSITTMTYLVYKQTGFIPGTLLFLCLYAGSFAAAKFAFPFLMKRAALSRLIIGIPLIKTLLLIGIALSLPHLTLHMVLVFAGAVALSAASHWESLFLEELRPKLVEREDLVKANSLLSFSKYTVSAIGLVMTGITIQYLGPIQSLWAAACLSLAALAMILTVHHLIHSYSSYSIKQGTSRPFHKIKKRRA</sequence>